<feature type="region of interest" description="Disordered" evidence="14">
    <location>
        <begin position="185"/>
        <end position="223"/>
    </location>
</feature>
<comment type="function">
    <text evidence="1 12">Involved in pre-mRNA splicing.</text>
</comment>
<dbReference type="GO" id="GO:0034247">
    <property type="term" value="P:snoRNA splicing"/>
    <property type="evidence" value="ECO:0007669"/>
    <property type="project" value="TreeGrafter"/>
</dbReference>
<dbReference type="PROSITE" id="PS00518">
    <property type="entry name" value="ZF_RING_1"/>
    <property type="match status" value="1"/>
</dbReference>
<dbReference type="AlphaFoldDB" id="A0A2S4UHN8"/>
<keyword evidence="8 11" id="KW-0862">Zinc</keyword>
<evidence type="ECO:0000256" key="9">
    <source>
        <dbReference type="ARBA" id="ARBA00023125"/>
    </source>
</evidence>
<feature type="region of interest" description="Disordered" evidence="14">
    <location>
        <begin position="1"/>
        <end position="147"/>
    </location>
</feature>
<dbReference type="Proteomes" id="UP000238274">
    <property type="component" value="Unassembled WGS sequence"/>
</dbReference>
<evidence type="ECO:0000256" key="10">
    <source>
        <dbReference type="ARBA" id="ARBA00023187"/>
    </source>
</evidence>
<dbReference type="Gene3D" id="3.30.40.10">
    <property type="entry name" value="Zinc/RING finger domain, C3HC4 (zinc finger)"/>
    <property type="match status" value="1"/>
</dbReference>
<dbReference type="InterPro" id="IPR000571">
    <property type="entry name" value="Znf_CCCH"/>
</dbReference>
<keyword evidence="9 12" id="KW-0238">DNA-binding</keyword>
<comment type="subcellular location">
    <subcellularLocation>
        <location evidence="12">Nucleus</location>
    </subcellularLocation>
</comment>
<dbReference type="PROSITE" id="PS50103">
    <property type="entry name" value="ZF_C3H1"/>
    <property type="match status" value="1"/>
</dbReference>
<dbReference type="GO" id="GO:0006397">
    <property type="term" value="P:mRNA processing"/>
    <property type="evidence" value="ECO:0007669"/>
    <property type="project" value="UniProtKB-KW"/>
</dbReference>
<comment type="caution">
    <text evidence="17">The sequence shown here is derived from an EMBL/GenBank/DDBJ whole genome shotgun (WGS) entry which is preliminary data.</text>
</comment>
<dbReference type="VEuPathDB" id="FungiDB:PSTT_16126"/>
<reference evidence="17 18" key="1">
    <citation type="submission" date="2017-12" db="EMBL/GenBank/DDBJ databases">
        <title>Gene loss provides genomic basis for host adaptation in cereal stripe rust fungi.</title>
        <authorList>
            <person name="Xia C."/>
        </authorList>
    </citation>
    <scope>NUCLEOTIDE SEQUENCE [LARGE SCALE GENOMIC DNA]</scope>
    <source>
        <strain evidence="17 18">93TX-2</strain>
    </source>
</reference>
<evidence type="ECO:0000256" key="1">
    <source>
        <dbReference type="ARBA" id="ARBA00003777"/>
    </source>
</evidence>
<evidence type="ECO:0000259" key="15">
    <source>
        <dbReference type="PROSITE" id="PS50089"/>
    </source>
</evidence>
<dbReference type="InterPro" id="IPR039971">
    <property type="entry name" value="CWC24-like"/>
</dbReference>
<dbReference type="InterPro" id="IPR013083">
    <property type="entry name" value="Znf_RING/FYVE/PHD"/>
</dbReference>
<dbReference type="FunFam" id="3.30.40.10:FF:000045">
    <property type="entry name" value="RING finger protein 113A"/>
    <property type="match status" value="1"/>
</dbReference>
<keyword evidence="6 12" id="KW-0747">Spliceosome</keyword>
<evidence type="ECO:0000256" key="7">
    <source>
        <dbReference type="ARBA" id="ARBA00022771"/>
    </source>
</evidence>
<evidence type="ECO:0000256" key="2">
    <source>
        <dbReference type="ARBA" id="ARBA00009161"/>
    </source>
</evidence>
<dbReference type="Pfam" id="PF00642">
    <property type="entry name" value="zf-CCCH"/>
    <property type="match status" value="1"/>
</dbReference>
<dbReference type="PROSITE" id="PS50089">
    <property type="entry name" value="ZF_RING_2"/>
    <property type="match status" value="1"/>
</dbReference>
<reference evidence="18" key="2">
    <citation type="journal article" date="2018" name="BMC Genomics">
        <title>Genomic insights into host adaptation between the wheat stripe rust pathogen (Puccinia striiformis f. sp. tritici) and the barley stripe rust pathogen (Puccinia striiformis f. sp. hordei).</title>
        <authorList>
            <person name="Xia C."/>
            <person name="Wang M."/>
            <person name="Yin C."/>
            <person name="Cornejo O.E."/>
            <person name="Hulbert S.H."/>
            <person name="Chen X."/>
        </authorList>
    </citation>
    <scope>NUCLEOTIDE SEQUENCE [LARGE SCALE GENOMIC DNA]</scope>
    <source>
        <strain evidence="18">93TX-2</strain>
    </source>
</reference>
<evidence type="ECO:0000313" key="17">
    <source>
        <dbReference type="EMBL" id="POV96654.1"/>
    </source>
</evidence>
<name>A0A2S4UHN8_9BASI</name>
<dbReference type="SMART" id="SM00184">
    <property type="entry name" value="RING"/>
    <property type="match status" value="1"/>
</dbReference>
<evidence type="ECO:0000256" key="6">
    <source>
        <dbReference type="ARBA" id="ARBA00022728"/>
    </source>
</evidence>
<keyword evidence="18" id="KW-1185">Reference proteome</keyword>
<dbReference type="PANTHER" id="PTHR12930">
    <property type="entry name" value="ZINC FINGER PROTEIN 183"/>
    <property type="match status" value="1"/>
</dbReference>
<evidence type="ECO:0000256" key="11">
    <source>
        <dbReference type="PROSITE-ProRule" id="PRU00723"/>
    </source>
</evidence>
<organism evidence="17 18">
    <name type="scientific">Puccinia striiformis</name>
    <dbReference type="NCBI Taxonomy" id="27350"/>
    <lineage>
        <taxon>Eukaryota</taxon>
        <taxon>Fungi</taxon>
        <taxon>Dikarya</taxon>
        <taxon>Basidiomycota</taxon>
        <taxon>Pucciniomycotina</taxon>
        <taxon>Pucciniomycetes</taxon>
        <taxon>Pucciniales</taxon>
        <taxon>Pucciniaceae</taxon>
        <taxon>Puccinia</taxon>
    </lineage>
</organism>
<dbReference type="InterPro" id="IPR036855">
    <property type="entry name" value="Znf_CCCH_sf"/>
</dbReference>
<keyword evidence="12" id="KW-0507">mRNA processing</keyword>
<evidence type="ECO:0000256" key="13">
    <source>
        <dbReference type="SAM" id="Coils"/>
    </source>
</evidence>
<dbReference type="PANTHER" id="PTHR12930:SF0">
    <property type="entry name" value="RING FINGER PROTEIN 113B"/>
    <property type="match status" value="1"/>
</dbReference>
<keyword evidence="5 11" id="KW-0479">Metal-binding</keyword>
<dbReference type="OrthoDB" id="25761at2759"/>
<feature type="compositionally biased region" description="Basic and acidic residues" evidence="14">
    <location>
        <begin position="1"/>
        <end position="13"/>
    </location>
</feature>
<dbReference type="CDD" id="cd16539">
    <property type="entry name" value="RING-HC_RNF113A_B"/>
    <property type="match status" value="1"/>
</dbReference>
<evidence type="ECO:0000256" key="8">
    <source>
        <dbReference type="ARBA" id="ARBA00022833"/>
    </source>
</evidence>
<comment type="subunit">
    <text evidence="3 12">Associated with the spliceosome.</text>
</comment>
<dbReference type="GO" id="GO:0003677">
    <property type="term" value="F:DNA binding"/>
    <property type="evidence" value="ECO:0007669"/>
    <property type="project" value="UniProtKB-UniRule"/>
</dbReference>
<evidence type="ECO:0000256" key="5">
    <source>
        <dbReference type="ARBA" id="ARBA00022723"/>
    </source>
</evidence>
<protein>
    <recommendedName>
        <fullName evidence="4 12">Pre-mRNA-splicing factor CWC24</fullName>
    </recommendedName>
</protein>
<evidence type="ECO:0000256" key="3">
    <source>
        <dbReference type="ARBA" id="ARBA00011524"/>
    </source>
</evidence>
<evidence type="ECO:0000256" key="4">
    <source>
        <dbReference type="ARBA" id="ARBA00020647"/>
    </source>
</evidence>
<feature type="domain" description="RING-type" evidence="15">
    <location>
        <begin position="298"/>
        <end position="335"/>
    </location>
</feature>
<reference evidence="18" key="3">
    <citation type="journal article" date="2018" name="Mol. Plant Microbe Interact.">
        <title>Genome sequence resources for the wheat stripe rust pathogen (Puccinia striiformis f. sp. tritici) and the barley stripe rust pathogen (Puccinia striiformis f. sp. hordei).</title>
        <authorList>
            <person name="Xia C."/>
            <person name="Wang M."/>
            <person name="Yin C."/>
            <person name="Cornejo O.E."/>
            <person name="Hulbert S.H."/>
            <person name="Chen X."/>
        </authorList>
    </citation>
    <scope>NUCLEOTIDE SEQUENCE [LARGE SCALE GENOMIC DNA]</scope>
    <source>
        <strain evidence="18">93TX-2</strain>
    </source>
</reference>
<evidence type="ECO:0000256" key="12">
    <source>
        <dbReference type="RuleBase" id="RU367110"/>
    </source>
</evidence>
<proteinExistence type="inferred from homology"/>
<evidence type="ECO:0000313" key="18">
    <source>
        <dbReference type="Proteomes" id="UP000238274"/>
    </source>
</evidence>
<dbReference type="SUPFAM" id="SSF57850">
    <property type="entry name" value="RING/U-box"/>
    <property type="match status" value="1"/>
</dbReference>
<keyword evidence="10 12" id="KW-0508">mRNA splicing</keyword>
<dbReference type="InterPro" id="IPR001841">
    <property type="entry name" value="Znf_RING"/>
</dbReference>
<keyword evidence="7 11" id="KW-0863">Zinc-finger</keyword>
<feature type="region of interest" description="Disordered" evidence="14">
    <location>
        <begin position="384"/>
        <end position="405"/>
    </location>
</feature>
<evidence type="ECO:0000256" key="14">
    <source>
        <dbReference type="SAM" id="MobiDB-lite"/>
    </source>
</evidence>
<evidence type="ECO:0000259" key="16">
    <source>
        <dbReference type="PROSITE" id="PS50103"/>
    </source>
</evidence>
<feature type="compositionally biased region" description="Basic and acidic residues" evidence="14">
    <location>
        <begin position="396"/>
        <end position="405"/>
    </location>
</feature>
<dbReference type="SMART" id="SM00356">
    <property type="entry name" value="ZnF_C3H1"/>
    <property type="match status" value="1"/>
</dbReference>
<comment type="similarity">
    <text evidence="2 12">Belongs to the CWC24 family.</text>
</comment>
<dbReference type="GO" id="GO:0008270">
    <property type="term" value="F:zinc ion binding"/>
    <property type="evidence" value="ECO:0007669"/>
    <property type="project" value="UniProtKB-KW"/>
</dbReference>
<dbReference type="InterPro" id="IPR017907">
    <property type="entry name" value="Znf_RING_CS"/>
</dbReference>
<dbReference type="Pfam" id="PF13920">
    <property type="entry name" value="zf-C3HC4_3"/>
    <property type="match status" value="1"/>
</dbReference>
<gene>
    <name evidence="17" type="ORF">PSHT_15028</name>
</gene>
<feature type="compositionally biased region" description="Polar residues" evidence="14">
    <location>
        <begin position="110"/>
        <end position="124"/>
    </location>
</feature>
<sequence>MGLEDPATKDDRQPTTGANHHRAFNSTCQDGERRPSTSSLFKKRSKKITPNQIRKRTIDSEPGLVITNQDADNREASAVNQTKKTKLAHSSSTQEQQQAPVVKFTRRKNQQNYNPLYQGTSGSTKRLKADQSESSSEEDEDESEPRAVGVAYQAQGSARQQAEESYQKSIKEKRELGQKACEGLTQQDKEAEDEPGPDNKTYVGTSKSKYQLPKGSQKYGPIKGGPNNIKTITVVDYQPDVCKDYKETGYCGFGDTCKFLHDRGDYMHGWQLDDAFNSRNNKTGGVESEEEEEVPFACLICRQPFTDPIVTKCQHYFCSGCAIKRFARTPKCFACGTPTGGIFNKASRIIEKMKAKQERIQRQKEERRLEEAGLVGIEGLETCLSAGQDPEEEELGSERSFYEDE</sequence>
<dbReference type="EMBL" id="PKSM01000362">
    <property type="protein sequence ID" value="POV96654.1"/>
    <property type="molecule type" value="Genomic_DNA"/>
</dbReference>
<keyword evidence="13" id="KW-0175">Coiled coil</keyword>
<keyword evidence="12" id="KW-0539">Nucleus</keyword>
<accession>A0A2S4UHN8</accession>
<feature type="domain" description="C3H1-type" evidence="16">
    <location>
        <begin position="236"/>
        <end position="264"/>
    </location>
</feature>
<dbReference type="GO" id="GO:0005684">
    <property type="term" value="C:U2-type spliceosomal complex"/>
    <property type="evidence" value="ECO:0007669"/>
    <property type="project" value="TreeGrafter"/>
</dbReference>
<feature type="compositionally biased region" description="Polar residues" evidence="14">
    <location>
        <begin position="14"/>
        <end position="29"/>
    </location>
</feature>
<feature type="zinc finger region" description="C3H1-type" evidence="11">
    <location>
        <begin position="236"/>
        <end position="264"/>
    </location>
</feature>
<dbReference type="SUPFAM" id="SSF90229">
    <property type="entry name" value="CCCH zinc finger"/>
    <property type="match status" value="1"/>
</dbReference>
<dbReference type="VEuPathDB" id="FungiDB:PSHT_15028"/>
<feature type="coiled-coil region" evidence="13">
    <location>
        <begin position="343"/>
        <end position="370"/>
    </location>
</feature>
<feature type="compositionally biased region" description="Polar residues" evidence="14">
    <location>
        <begin position="78"/>
        <end position="99"/>
    </location>
</feature>